<dbReference type="PRINTS" id="PR00947">
    <property type="entry name" value="CUTICLE"/>
</dbReference>
<sequence length="131" mass="14279">QHTPDMKLVILACLATVVLAVPRPQDALPIAILRDDRQDEGNGNFNYAFEAENGIAVEASGSPGSEGQSNIQGSFKFPLDDGSIAEVRYVADENGFRPESSMLPTPHPLPDHVHELLRIAEDQRARGITFE</sequence>
<name>A0AAW0Y5T2_CHEQU</name>
<reference evidence="4 5" key="1">
    <citation type="journal article" date="2024" name="BMC Genomics">
        <title>Genome assembly of redclaw crayfish (Cherax quadricarinatus) provides insights into its immune adaptation and hypoxia tolerance.</title>
        <authorList>
            <person name="Liu Z."/>
            <person name="Zheng J."/>
            <person name="Li H."/>
            <person name="Fang K."/>
            <person name="Wang S."/>
            <person name="He J."/>
            <person name="Zhou D."/>
            <person name="Weng S."/>
            <person name="Chi M."/>
            <person name="Gu Z."/>
            <person name="He J."/>
            <person name="Li F."/>
            <person name="Wang M."/>
        </authorList>
    </citation>
    <scope>NUCLEOTIDE SEQUENCE [LARGE SCALE GENOMIC DNA]</scope>
    <source>
        <strain evidence="4">ZL_2023a</strain>
    </source>
</reference>
<dbReference type="InterPro" id="IPR000618">
    <property type="entry name" value="Insect_cuticle"/>
</dbReference>
<comment type="caution">
    <text evidence="4">The sequence shown here is derived from an EMBL/GenBank/DDBJ whole genome shotgun (WGS) entry which is preliminary data.</text>
</comment>
<dbReference type="PANTHER" id="PTHR10380:SF173">
    <property type="entry name" value="CUTICULAR PROTEIN 47EF, ISOFORM C-RELATED"/>
    <property type="match status" value="1"/>
</dbReference>
<feature type="signal peptide" evidence="3">
    <location>
        <begin position="1"/>
        <end position="20"/>
    </location>
</feature>
<protein>
    <submittedName>
        <fullName evidence="4">Uncharacterized protein</fullName>
    </submittedName>
</protein>
<accession>A0AAW0Y5T2</accession>
<dbReference type="Pfam" id="PF00379">
    <property type="entry name" value="Chitin_bind_4"/>
    <property type="match status" value="1"/>
</dbReference>
<proteinExistence type="predicted"/>
<dbReference type="PROSITE" id="PS51155">
    <property type="entry name" value="CHIT_BIND_RR_2"/>
    <property type="match status" value="1"/>
</dbReference>
<dbReference type="EMBL" id="JARKIK010000019">
    <property type="protein sequence ID" value="KAK8745514.1"/>
    <property type="molecule type" value="Genomic_DNA"/>
</dbReference>
<dbReference type="InterPro" id="IPR031311">
    <property type="entry name" value="CHIT_BIND_RR_consensus"/>
</dbReference>
<evidence type="ECO:0000256" key="2">
    <source>
        <dbReference type="PROSITE-ProRule" id="PRU00497"/>
    </source>
</evidence>
<evidence type="ECO:0000256" key="1">
    <source>
        <dbReference type="ARBA" id="ARBA00022460"/>
    </source>
</evidence>
<evidence type="ECO:0000313" key="5">
    <source>
        <dbReference type="Proteomes" id="UP001445076"/>
    </source>
</evidence>
<keyword evidence="3" id="KW-0732">Signal</keyword>
<dbReference type="InterPro" id="IPR050468">
    <property type="entry name" value="Cuticle_Struct_Prot"/>
</dbReference>
<dbReference type="GO" id="GO:0062129">
    <property type="term" value="C:chitin-based extracellular matrix"/>
    <property type="evidence" value="ECO:0007669"/>
    <property type="project" value="TreeGrafter"/>
</dbReference>
<keyword evidence="5" id="KW-1185">Reference proteome</keyword>
<evidence type="ECO:0000313" key="4">
    <source>
        <dbReference type="EMBL" id="KAK8745514.1"/>
    </source>
</evidence>
<dbReference type="GO" id="GO:0008010">
    <property type="term" value="F:structural constituent of chitin-based larval cuticle"/>
    <property type="evidence" value="ECO:0007669"/>
    <property type="project" value="TreeGrafter"/>
</dbReference>
<gene>
    <name evidence="4" type="ORF">OTU49_000234</name>
</gene>
<evidence type="ECO:0000256" key="3">
    <source>
        <dbReference type="SAM" id="SignalP"/>
    </source>
</evidence>
<dbReference type="PROSITE" id="PS00233">
    <property type="entry name" value="CHIT_BIND_RR_1"/>
    <property type="match status" value="1"/>
</dbReference>
<dbReference type="AlphaFoldDB" id="A0AAW0Y5T2"/>
<feature type="non-terminal residue" evidence="4">
    <location>
        <position position="1"/>
    </location>
</feature>
<keyword evidence="1 2" id="KW-0193">Cuticle</keyword>
<dbReference type="Proteomes" id="UP001445076">
    <property type="component" value="Unassembled WGS sequence"/>
</dbReference>
<dbReference type="PANTHER" id="PTHR10380">
    <property type="entry name" value="CUTICLE PROTEIN"/>
    <property type="match status" value="1"/>
</dbReference>
<organism evidence="4 5">
    <name type="scientific">Cherax quadricarinatus</name>
    <name type="common">Australian red claw crayfish</name>
    <dbReference type="NCBI Taxonomy" id="27406"/>
    <lineage>
        <taxon>Eukaryota</taxon>
        <taxon>Metazoa</taxon>
        <taxon>Ecdysozoa</taxon>
        <taxon>Arthropoda</taxon>
        <taxon>Crustacea</taxon>
        <taxon>Multicrustacea</taxon>
        <taxon>Malacostraca</taxon>
        <taxon>Eumalacostraca</taxon>
        <taxon>Eucarida</taxon>
        <taxon>Decapoda</taxon>
        <taxon>Pleocyemata</taxon>
        <taxon>Astacidea</taxon>
        <taxon>Parastacoidea</taxon>
        <taxon>Parastacidae</taxon>
        <taxon>Cherax</taxon>
    </lineage>
</organism>
<feature type="chain" id="PRO_5043441198" evidence="3">
    <location>
        <begin position="21"/>
        <end position="131"/>
    </location>
</feature>